<keyword evidence="1" id="KW-0812">Transmembrane</keyword>
<name>A0ABN0NDW9_9GAMM</name>
<accession>A0ABN0NDW9</accession>
<evidence type="ECO:0000313" key="3">
    <source>
        <dbReference type="Proteomes" id="UP000016534"/>
    </source>
</evidence>
<comment type="caution">
    <text evidence="2">The sequence shown here is derived from an EMBL/GenBank/DDBJ whole genome shotgun (WGS) entry which is preliminary data.</text>
</comment>
<protein>
    <recommendedName>
        <fullName evidence="4">SMODS-associating 2TM beta-strand rich effector domain-containing protein</fullName>
    </recommendedName>
</protein>
<keyword evidence="1" id="KW-0472">Membrane</keyword>
<organism evidence="2 3">
    <name type="scientific">Pseudoalteromonas undina</name>
    <dbReference type="NCBI Taxonomy" id="43660"/>
    <lineage>
        <taxon>Bacteria</taxon>
        <taxon>Pseudomonadati</taxon>
        <taxon>Pseudomonadota</taxon>
        <taxon>Gammaproteobacteria</taxon>
        <taxon>Alteromonadales</taxon>
        <taxon>Pseudoalteromonadaceae</taxon>
        <taxon>Pseudoalteromonas</taxon>
    </lineage>
</organism>
<gene>
    <name evidence="2" type="ORF">PUND_16688</name>
</gene>
<reference evidence="2" key="1">
    <citation type="journal article" date="2012" name="J. Bacteriol.">
        <title>Genome sequences of type strains of seven species of the marine bacterium Pseudoalteromonas.</title>
        <authorList>
            <person name="Xie B.B."/>
            <person name="Shu Y.L."/>
            <person name="Qin Q.L."/>
            <person name="Rong J.C."/>
            <person name="Zhang X.Y."/>
            <person name="Chen X.L."/>
            <person name="Shi M."/>
            <person name="He H.L."/>
            <person name="Zhou B.C."/>
            <person name="Zhang Y.Z."/>
        </authorList>
    </citation>
    <scope>NUCLEOTIDE SEQUENCE [LARGE SCALE GENOMIC DNA]</scope>
    <source>
        <strain evidence="2">NCIMB 2128</strain>
    </source>
</reference>
<keyword evidence="3" id="KW-1185">Reference proteome</keyword>
<evidence type="ECO:0000313" key="2">
    <source>
        <dbReference type="EMBL" id="ERG59557.1"/>
    </source>
</evidence>
<feature type="transmembrane region" description="Helical" evidence="1">
    <location>
        <begin position="16"/>
        <end position="35"/>
    </location>
</feature>
<evidence type="ECO:0000256" key="1">
    <source>
        <dbReference type="SAM" id="Phobius"/>
    </source>
</evidence>
<feature type="transmembrane region" description="Helical" evidence="1">
    <location>
        <begin position="41"/>
        <end position="60"/>
    </location>
</feature>
<dbReference type="Proteomes" id="UP000016534">
    <property type="component" value="Unassembled WGS sequence"/>
</dbReference>
<reference evidence="2" key="2">
    <citation type="submission" date="2013-04" db="EMBL/GenBank/DDBJ databases">
        <title>Genome sequence of Pseudoalteromonas undina.</title>
        <authorList>
            <person name="Xie B.-B."/>
            <person name="Rong J.-C."/>
            <person name="Qin Q.-L."/>
            <person name="Shu Y.-L."/>
            <person name="Zhang Y.-Z."/>
        </authorList>
    </citation>
    <scope>NUCLEOTIDE SEQUENCE</scope>
    <source>
        <strain evidence="2">NCIMB 2128</strain>
    </source>
</reference>
<proteinExistence type="predicted"/>
<dbReference type="EMBL" id="AHCF02000042">
    <property type="protein sequence ID" value="ERG59557.1"/>
    <property type="molecule type" value="Genomic_DNA"/>
</dbReference>
<keyword evidence="1" id="KW-1133">Transmembrane helix</keyword>
<evidence type="ECO:0008006" key="4">
    <source>
        <dbReference type="Google" id="ProtNLM"/>
    </source>
</evidence>
<sequence>MWSLIISKYGSTVQKFIILSLISLGFLVATLGLQYTSVRYVVVPIVILIFLFNLKLWEYVWKISLIQKHFCPNLSGKWKGTLKARYKLPDDDEVQEKHVRVDFDIKMSFLTFKMTGVSENNYMKSEVLSSWLKTEEGNLYLYYNYKVCVKDPLPTDEQFFHGSARLELLWNDYEYHFEGNYWTNRKWNIGGQTAGHIKLDRL</sequence>